<dbReference type="InterPro" id="IPR052574">
    <property type="entry name" value="CDIRP"/>
</dbReference>
<keyword evidence="2" id="KW-0732">Signal</keyword>
<dbReference type="PANTHER" id="PTHR47566:SF1">
    <property type="entry name" value="PROTEIN NUD1"/>
    <property type="match status" value="1"/>
</dbReference>
<name>A0A4Q9Z3W1_9FLAO</name>
<dbReference type="InterPro" id="IPR032675">
    <property type="entry name" value="LRR_dom_sf"/>
</dbReference>
<dbReference type="AlphaFoldDB" id="A0A4Q9Z3W1"/>
<dbReference type="Pfam" id="PF18962">
    <property type="entry name" value="Por_Secre_tail"/>
    <property type="match status" value="1"/>
</dbReference>
<keyword evidence="1" id="KW-0433">Leucine-rich repeat</keyword>
<evidence type="ECO:0000256" key="1">
    <source>
        <dbReference type="ARBA" id="ARBA00022614"/>
    </source>
</evidence>
<proteinExistence type="predicted"/>
<dbReference type="SUPFAM" id="SSF52058">
    <property type="entry name" value="L domain-like"/>
    <property type="match status" value="1"/>
</dbReference>
<evidence type="ECO:0000256" key="2">
    <source>
        <dbReference type="ARBA" id="ARBA00022729"/>
    </source>
</evidence>
<dbReference type="InterPro" id="IPR026444">
    <property type="entry name" value="Secre_tail"/>
</dbReference>
<organism evidence="5 6">
    <name type="scientific">Flavobacterium silvisoli</name>
    <dbReference type="NCBI Taxonomy" id="2529433"/>
    <lineage>
        <taxon>Bacteria</taxon>
        <taxon>Pseudomonadati</taxon>
        <taxon>Bacteroidota</taxon>
        <taxon>Flavobacteriia</taxon>
        <taxon>Flavobacteriales</taxon>
        <taxon>Flavobacteriaceae</taxon>
        <taxon>Flavobacterium</taxon>
    </lineage>
</organism>
<evidence type="ECO:0000313" key="5">
    <source>
        <dbReference type="EMBL" id="TBX71128.1"/>
    </source>
</evidence>
<dbReference type="GO" id="GO:0035591">
    <property type="term" value="F:signaling adaptor activity"/>
    <property type="evidence" value="ECO:0007669"/>
    <property type="project" value="TreeGrafter"/>
</dbReference>
<reference evidence="5 6" key="1">
    <citation type="submission" date="2019-02" db="EMBL/GenBank/DDBJ databases">
        <title>Flavobacterium sp. RD-2-33 isolated from forest soil.</title>
        <authorList>
            <person name="Chaudhary D.K."/>
        </authorList>
    </citation>
    <scope>NUCLEOTIDE SEQUENCE [LARGE SCALE GENOMIC DNA]</scope>
    <source>
        <strain evidence="5 6">RD-2-33</strain>
    </source>
</reference>
<evidence type="ECO:0000256" key="3">
    <source>
        <dbReference type="ARBA" id="ARBA00022737"/>
    </source>
</evidence>
<evidence type="ECO:0000313" key="6">
    <source>
        <dbReference type="Proteomes" id="UP000293300"/>
    </source>
</evidence>
<comment type="caution">
    <text evidence="5">The sequence shown here is derived from an EMBL/GenBank/DDBJ whole genome shotgun (WGS) entry which is preliminary data.</text>
</comment>
<dbReference type="RefSeq" id="WP_131474739.1">
    <property type="nucleotide sequence ID" value="NZ_SJPE01000001.1"/>
</dbReference>
<dbReference type="EMBL" id="SJPE01000001">
    <property type="protein sequence ID" value="TBX71128.1"/>
    <property type="molecule type" value="Genomic_DNA"/>
</dbReference>
<keyword evidence="6" id="KW-1185">Reference proteome</keyword>
<keyword evidence="3" id="KW-0677">Repeat</keyword>
<feature type="domain" description="Secretion system C-terminal sorting" evidence="4">
    <location>
        <begin position="434"/>
        <end position="498"/>
    </location>
</feature>
<protein>
    <submittedName>
        <fullName evidence="5">T9SS type A sorting domain-containing protein</fullName>
    </submittedName>
</protein>
<dbReference type="PANTHER" id="PTHR47566">
    <property type="match status" value="1"/>
</dbReference>
<dbReference type="NCBIfam" id="TIGR04183">
    <property type="entry name" value="Por_Secre_tail"/>
    <property type="match status" value="1"/>
</dbReference>
<dbReference type="Proteomes" id="UP000293300">
    <property type="component" value="Unassembled WGS sequence"/>
</dbReference>
<gene>
    <name evidence="5" type="ORF">EZL74_01095</name>
</gene>
<sequence length="507" mass="54748">MRKIYFVAISLLFFNLIQGQIINIPDANFKAKLLSASALVQVASIQTPNLSGNVSSYNSIDTNNDGEIQVSEALVIKYLNINSGNIMDLTGIENFTNLVNLNCSTNQLTTLNISALTNLVFLNCSVNQLSALNVTNLTSLLSLDCSSNLLPVLNLTGLGALNTLKCSNNQLTSLNISNINYLTLLDFSNNAIQNINLSSAVSLESLSMGANPYTAQVNLSNLINLQFLYLQNLPSNAISPLTVSVMPHLTSLTSLTTDGSALGNINYALLPNLQTLFCRNSGLTNMNGIPNTLSVFVCQNNQLTSLNLTGFSNLTALNFANNPLTSLTFGNHPNLITMFAGQTNLTTIDVSNLPALSSLSVYNSPVLITCNIKNGINTTMSFNLCPNLQCITADSSEISTVQNNIITYGYTNCSVSSNCSLQNDDFERYNTFRLYPNPAVNILNIEANSSTKIKSIIIYNILGQVVNTINNAEDVSSIDISNLIKGSYLIKLITTDGGNLNMKFVKE</sequence>
<accession>A0A4Q9Z3W1</accession>
<dbReference type="OrthoDB" id="8901262at2"/>
<dbReference type="Gene3D" id="3.80.10.10">
    <property type="entry name" value="Ribonuclease Inhibitor"/>
    <property type="match status" value="2"/>
</dbReference>
<evidence type="ECO:0000259" key="4">
    <source>
        <dbReference type="Pfam" id="PF18962"/>
    </source>
</evidence>